<dbReference type="EMBL" id="CADEPM010000004">
    <property type="protein sequence ID" value="CAB3405641.1"/>
    <property type="molecule type" value="Genomic_DNA"/>
</dbReference>
<proteinExistence type="inferred from homology"/>
<feature type="transmembrane region" description="Helical" evidence="6">
    <location>
        <begin position="72"/>
        <end position="94"/>
    </location>
</feature>
<accession>A0A8S1F4L9</accession>
<evidence type="ECO:0000256" key="2">
    <source>
        <dbReference type="ARBA" id="ARBA00022692"/>
    </source>
</evidence>
<comment type="caution">
    <text evidence="7">The sequence shown here is derived from an EMBL/GenBank/DDBJ whole genome shotgun (WGS) entry which is preliminary data.</text>
</comment>
<reference evidence="7 8" key="1">
    <citation type="submission" date="2020-04" db="EMBL/GenBank/DDBJ databases">
        <authorList>
            <person name="Laetsch R D."/>
            <person name="Stevens L."/>
            <person name="Kumar S."/>
            <person name="Blaxter L. M."/>
        </authorList>
    </citation>
    <scope>NUCLEOTIDE SEQUENCE [LARGE SCALE GENOMIC DNA]</scope>
</reference>
<protein>
    <submittedName>
        <fullName evidence="7">Uncharacterized protein</fullName>
    </submittedName>
</protein>
<dbReference type="OrthoDB" id="5818348at2759"/>
<dbReference type="PANTHER" id="PTHR31582:SF1">
    <property type="entry name" value="SERPENTINE RECEPTOR CLASS ALPHA-28-RELATED"/>
    <property type="match status" value="1"/>
</dbReference>
<evidence type="ECO:0000256" key="6">
    <source>
        <dbReference type="SAM" id="Phobius"/>
    </source>
</evidence>
<keyword evidence="4 6" id="KW-0472">Membrane</keyword>
<feature type="transmembrane region" description="Helical" evidence="6">
    <location>
        <begin position="36"/>
        <end position="60"/>
    </location>
</feature>
<evidence type="ECO:0000256" key="3">
    <source>
        <dbReference type="ARBA" id="ARBA00022989"/>
    </source>
</evidence>
<keyword evidence="8" id="KW-1185">Reference proteome</keyword>
<evidence type="ECO:0000313" key="8">
    <source>
        <dbReference type="Proteomes" id="UP000494206"/>
    </source>
</evidence>
<keyword evidence="3 6" id="KW-1133">Transmembrane helix</keyword>
<evidence type="ECO:0000313" key="7">
    <source>
        <dbReference type="EMBL" id="CAB3405641.1"/>
    </source>
</evidence>
<dbReference type="GO" id="GO:0016020">
    <property type="term" value="C:membrane"/>
    <property type="evidence" value="ECO:0007669"/>
    <property type="project" value="UniProtKB-SubCell"/>
</dbReference>
<dbReference type="PANTHER" id="PTHR31582">
    <property type="entry name" value="SERPENTINE RECEPTOR, CLASS A (ALPHA)-RELATED-RELATED"/>
    <property type="match status" value="1"/>
</dbReference>
<dbReference type="AlphaFoldDB" id="A0A8S1F4L9"/>
<keyword evidence="2 6" id="KW-0812">Transmembrane</keyword>
<dbReference type="Pfam" id="PF02117">
    <property type="entry name" value="7TM_GPCR_Sra"/>
    <property type="match status" value="1"/>
</dbReference>
<evidence type="ECO:0000256" key="1">
    <source>
        <dbReference type="ARBA" id="ARBA00004141"/>
    </source>
</evidence>
<dbReference type="InterPro" id="IPR000344">
    <property type="entry name" value="7TM_GPCR_serpentine_rcpt_Sra"/>
</dbReference>
<comment type="subcellular location">
    <subcellularLocation>
        <location evidence="1">Membrane</location>
        <topology evidence="1">Multi-pass membrane protein</topology>
    </subcellularLocation>
</comment>
<evidence type="ECO:0000256" key="4">
    <source>
        <dbReference type="ARBA" id="ARBA00023136"/>
    </source>
</evidence>
<evidence type="ECO:0000256" key="5">
    <source>
        <dbReference type="ARBA" id="ARBA00037994"/>
    </source>
</evidence>
<dbReference type="GO" id="GO:0007606">
    <property type="term" value="P:sensory perception of chemical stimulus"/>
    <property type="evidence" value="ECO:0007669"/>
    <property type="project" value="InterPro"/>
</dbReference>
<organism evidence="7 8">
    <name type="scientific">Caenorhabditis bovis</name>
    <dbReference type="NCBI Taxonomy" id="2654633"/>
    <lineage>
        <taxon>Eukaryota</taxon>
        <taxon>Metazoa</taxon>
        <taxon>Ecdysozoa</taxon>
        <taxon>Nematoda</taxon>
        <taxon>Chromadorea</taxon>
        <taxon>Rhabditida</taxon>
        <taxon>Rhabditina</taxon>
        <taxon>Rhabditomorpha</taxon>
        <taxon>Rhabditoidea</taxon>
        <taxon>Rhabditidae</taxon>
        <taxon>Peloderinae</taxon>
        <taxon>Caenorhabditis</taxon>
    </lineage>
</organism>
<dbReference type="GO" id="GO:0004930">
    <property type="term" value="F:G protein-coupled receptor activity"/>
    <property type="evidence" value="ECO:0007669"/>
    <property type="project" value="InterPro"/>
</dbReference>
<comment type="similarity">
    <text evidence="5">Belongs to the nematode receptor-like protein sra family.</text>
</comment>
<gene>
    <name evidence="7" type="ORF">CBOVIS_LOCUS7816</name>
</gene>
<sequence length="127" mass="14761">MNLLILLYNSVRGQSVRFDVAGRYERSEAMMTSTAISVLIIAQLVGLSIYAGGSFVFRMYRNEIPPAKYKELIVWVYGITYSSCSLPYLIMMVIKFVKQHRRRLIHNITSKKETQKGRMEELNLMWS</sequence>
<name>A0A8S1F4L9_9PELO</name>
<dbReference type="Proteomes" id="UP000494206">
    <property type="component" value="Unassembled WGS sequence"/>
</dbReference>